<reference evidence="2 3" key="1">
    <citation type="submission" date="2019-11" db="EMBL/GenBank/DDBJ databases">
        <title>Draft genome sequences of five Paenibacillus species of dairy origin.</title>
        <authorList>
            <person name="Olajide A.M."/>
            <person name="Chen S."/>
            <person name="Lapointe G."/>
        </authorList>
    </citation>
    <scope>NUCLEOTIDE SEQUENCE [LARGE SCALE GENOMIC DNA]</scope>
    <source>
        <strain evidence="2 3">3CS1</strain>
    </source>
</reference>
<organism evidence="2 3">
    <name type="scientific">Paenibacillus campinasensis</name>
    <dbReference type="NCBI Taxonomy" id="66347"/>
    <lineage>
        <taxon>Bacteria</taxon>
        <taxon>Bacillati</taxon>
        <taxon>Bacillota</taxon>
        <taxon>Bacilli</taxon>
        <taxon>Bacillales</taxon>
        <taxon>Paenibacillaceae</taxon>
        <taxon>Paenibacillus</taxon>
    </lineage>
</organism>
<proteinExistence type="predicted"/>
<protein>
    <recommendedName>
        <fullName evidence="1">HTH bat-type domain-containing protein</fullName>
    </recommendedName>
</protein>
<sequence>MLHFGLCFSLRQVALEMGITKSAVQTMLERSEKKIADNKASSLFLVG</sequence>
<comment type="caution">
    <text evidence="2">The sequence shown here is derived from an EMBL/GenBank/DDBJ whole genome shotgun (WGS) entry which is preliminary data.</text>
</comment>
<feature type="domain" description="HTH bat-type" evidence="1">
    <location>
        <begin position="9"/>
        <end position="36"/>
    </location>
</feature>
<evidence type="ECO:0000313" key="3">
    <source>
        <dbReference type="Proteomes" id="UP000435177"/>
    </source>
</evidence>
<dbReference type="EMBL" id="WOAA01000013">
    <property type="protein sequence ID" value="MUG67397.1"/>
    <property type="molecule type" value="Genomic_DNA"/>
</dbReference>
<accession>A0ABW9T2T0</accession>
<dbReference type="Proteomes" id="UP000435177">
    <property type="component" value="Unassembled WGS sequence"/>
</dbReference>
<dbReference type="SUPFAM" id="SSF88659">
    <property type="entry name" value="Sigma3 and sigma4 domains of RNA polymerase sigma factors"/>
    <property type="match status" value="1"/>
</dbReference>
<evidence type="ECO:0000259" key="1">
    <source>
        <dbReference type="Pfam" id="PF04967"/>
    </source>
</evidence>
<gene>
    <name evidence="2" type="ORF">GNP94_15525</name>
</gene>
<dbReference type="InterPro" id="IPR007050">
    <property type="entry name" value="HTH_bacterioopsin"/>
</dbReference>
<keyword evidence="3" id="KW-1185">Reference proteome</keyword>
<dbReference type="Pfam" id="PF04967">
    <property type="entry name" value="HTH_10"/>
    <property type="match status" value="1"/>
</dbReference>
<name>A0ABW9T2T0_9BACL</name>
<dbReference type="InterPro" id="IPR013324">
    <property type="entry name" value="RNA_pol_sigma_r3/r4-like"/>
</dbReference>
<evidence type="ECO:0000313" key="2">
    <source>
        <dbReference type="EMBL" id="MUG67397.1"/>
    </source>
</evidence>